<evidence type="ECO:0000259" key="5">
    <source>
        <dbReference type="Pfam" id="PF00080"/>
    </source>
</evidence>
<dbReference type="GO" id="GO:0005507">
    <property type="term" value="F:copper ion binding"/>
    <property type="evidence" value="ECO:0007669"/>
    <property type="project" value="InterPro"/>
</dbReference>
<evidence type="ECO:0000256" key="3">
    <source>
        <dbReference type="RuleBase" id="RU000393"/>
    </source>
</evidence>
<dbReference type="PROSITE" id="PS00332">
    <property type="entry name" value="SOD_CU_ZN_2"/>
    <property type="match status" value="1"/>
</dbReference>
<evidence type="ECO:0000313" key="8">
    <source>
        <dbReference type="Proteomes" id="UP000306740"/>
    </source>
</evidence>
<reference evidence="7 8" key="1">
    <citation type="submission" date="2019-05" db="EMBL/GenBank/DDBJ databases">
        <title>Mumia sp. nov., isolated from the intestinal contents of plateau pika (Ochotona curzoniae) in the Qinghai-Tibet plateau of China.</title>
        <authorList>
            <person name="Tian Z."/>
        </authorList>
    </citation>
    <scope>NUCLEOTIDE SEQUENCE [LARGE SCALE GENOMIC DNA]</scope>
    <source>
        <strain evidence="8">527</strain>
        <strain evidence="7">Z527</strain>
    </source>
</reference>
<comment type="cofactor">
    <cofactor evidence="3">
        <name>Cu cation</name>
        <dbReference type="ChEBI" id="CHEBI:23378"/>
    </cofactor>
    <text evidence="3">Binds 1 copper ion per subunit.</text>
</comment>
<evidence type="ECO:0000256" key="4">
    <source>
        <dbReference type="SAM" id="SignalP"/>
    </source>
</evidence>
<dbReference type="EMBL" id="VDFR01000021">
    <property type="protein sequence ID" value="TNC49752.1"/>
    <property type="molecule type" value="Genomic_DNA"/>
</dbReference>
<keyword evidence="4" id="KW-0732">Signal</keyword>
<evidence type="ECO:0000256" key="2">
    <source>
        <dbReference type="ARBA" id="ARBA00024900"/>
    </source>
</evidence>
<dbReference type="EC" id="1.15.1.1" evidence="3"/>
<keyword evidence="3" id="KW-0560">Oxidoreductase</keyword>
<dbReference type="Gene3D" id="2.60.40.200">
    <property type="entry name" value="Superoxide dismutase, copper/zinc binding domain"/>
    <property type="match status" value="1"/>
</dbReference>
<feature type="chain" id="PRO_5038242854" description="Superoxide dismutase [Cu-Zn]" evidence="4">
    <location>
        <begin position="27"/>
        <end position="199"/>
    </location>
</feature>
<dbReference type="OrthoDB" id="9792957at2"/>
<dbReference type="InterPro" id="IPR018152">
    <property type="entry name" value="SOD_Cu/Zn_BS"/>
</dbReference>
<evidence type="ECO:0000256" key="1">
    <source>
        <dbReference type="ARBA" id="ARBA00010457"/>
    </source>
</evidence>
<dbReference type="EMBL" id="VDFR01000020">
    <property type="protein sequence ID" value="TNC49943.1"/>
    <property type="molecule type" value="Genomic_DNA"/>
</dbReference>
<keyword evidence="3" id="KW-0862">Zinc</keyword>
<dbReference type="CDD" id="cd00305">
    <property type="entry name" value="Cu-Zn_Superoxide_Dismutase"/>
    <property type="match status" value="1"/>
</dbReference>
<comment type="function">
    <text evidence="2">Destroys radicals which are normally produced within the cells and which are toxic to biological systems. May play a role in favoring mycobacterial survival in phagocytes.</text>
</comment>
<dbReference type="Proteomes" id="UP000306740">
    <property type="component" value="Unassembled WGS sequence"/>
</dbReference>
<comment type="cofactor">
    <cofactor evidence="3">
        <name>Zn(2+)</name>
        <dbReference type="ChEBI" id="CHEBI:29105"/>
    </cofactor>
    <text evidence="3">Binds 1 zinc ion per subunit.</text>
</comment>
<dbReference type="SUPFAM" id="SSF49329">
    <property type="entry name" value="Cu,Zn superoxide dismutase-like"/>
    <property type="match status" value="1"/>
</dbReference>
<evidence type="ECO:0000313" key="7">
    <source>
        <dbReference type="EMBL" id="TNC49943.1"/>
    </source>
</evidence>
<comment type="similarity">
    <text evidence="1 3">Belongs to the Cu-Zn superoxide dismutase family.</text>
</comment>
<keyword evidence="3" id="KW-0186">Copper</keyword>
<proteinExistence type="inferred from homology"/>
<dbReference type="GO" id="GO:0004784">
    <property type="term" value="F:superoxide dismutase activity"/>
    <property type="evidence" value="ECO:0007669"/>
    <property type="project" value="UniProtKB-EC"/>
</dbReference>
<dbReference type="PROSITE" id="PS51318">
    <property type="entry name" value="TAT"/>
    <property type="match status" value="1"/>
</dbReference>
<dbReference type="AlphaFoldDB" id="A0A5C4N110"/>
<organism evidence="7 8">
    <name type="scientific">Mumia zhuanghuii</name>
    <dbReference type="NCBI Taxonomy" id="2585211"/>
    <lineage>
        <taxon>Bacteria</taxon>
        <taxon>Bacillati</taxon>
        <taxon>Actinomycetota</taxon>
        <taxon>Actinomycetes</taxon>
        <taxon>Propionibacteriales</taxon>
        <taxon>Nocardioidaceae</taxon>
        <taxon>Mumia</taxon>
    </lineage>
</organism>
<dbReference type="InterPro" id="IPR006311">
    <property type="entry name" value="TAT_signal"/>
</dbReference>
<dbReference type="InterPro" id="IPR024134">
    <property type="entry name" value="SOD_Cu/Zn_/chaperone"/>
</dbReference>
<comment type="caution">
    <text evidence="7">The sequence shown here is derived from an EMBL/GenBank/DDBJ whole genome shotgun (WGS) entry which is preliminary data.</text>
</comment>
<keyword evidence="3" id="KW-0479">Metal-binding</keyword>
<dbReference type="InterPro" id="IPR001424">
    <property type="entry name" value="SOD_Cu_Zn_dom"/>
</dbReference>
<gene>
    <name evidence="7" type="ORF">FHE65_04425</name>
    <name evidence="6" type="ORF">FHE65_05030</name>
</gene>
<dbReference type="PANTHER" id="PTHR10003">
    <property type="entry name" value="SUPEROXIDE DISMUTASE CU-ZN -RELATED"/>
    <property type="match status" value="1"/>
</dbReference>
<evidence type="ECO:0000313" key="6">
    <source>
        <dbReference type="EMBL" id="TNC49752.1"/>
    </source>
</evidence>
<dbReference type="Pfam" id="PF00080">
    <property type="entry name" value="Sod_Cu"/>
    <property type="match status" value="1"/>
</dbReference>
<comment type="catalytic activity">
    <reaction evidence="3">
        <text>2 superoxide + 2 H(+) = H2O2 + O2</text>
        <dbReference type="Rhea" id="RHEA:20696"/>
        <dbReference type="ChEBI" id="CHEBI:15378"/>
        <dbReference type="ChEBI" id="CHEBI:15379"/>
        <dbReference type="ChEBI" id="CHEBI:16240"/>
        <dbReference type="ChEBI" id="CHEBI:18421"/>
        <dbReference type="EC" id="1.15.1.1"/>
    </reaction>
</comment>
<feature type="signal peptide" evidence="4">
    <location>
        <begin position="1"/>
        <end position="26"/>
    </location>
</feature>
<dbReference type="InterPro" id="IPR036423">
    <property type="entry name" value="SOD-like_Cu/Zn_dom_sf"/>
</dbReference>
<name>A0A5C4N110_9ACTN</name>
<accession>A0A5C4N110</accession>
<feature type="domain" description="Superoxide dismutase copper/zinc binding" evidence="5">
    <location>
        <begin position="57"/>
        <end position="198"/>
    </location>
</feature>
<protein>
    <recommendedName>
        <fullName evidence="3">Superoxide dismutase [Cu-Zn]</fullName>
        <ecNumber evidence="3">1.15.1.1</ecNumber>
    </recommendedName>
</protein>
<sequence length="199" mass="20697">MLQWMNRRRLAVAGTAALVVAAGALAGNATTASADRGHVRAKVAKATLHNADGARVGRVTMKQKRGKVVVKVNARRLTPGFHGFHIHVVGRCDPNAAGGPFTTAGGHYTGGQPNHGDHAGDMPSLLVTDNGRAQMTFVTDRFRLKDLRDADGSAVMVHAGRDNFANIPDRYSAAGKPGPDATTLSTGDAGARAACGVVR</sequence>